<accession>A0AAJ6FM40</accession>
<organism evidence="3 4">
    <name type="scientific">Ligilactobacillus animalis</name>
    <dbReference type="NCBI Taxonomy" id="1605"/>
    <lineage>
        <taxon>Bacteria</taxon>
        <taxon>Bacillati</taxon>
        <taxon>Bacillota</taxon>
        <taxon>Bacilli</taxon>
        <taxon>Lactobacillales</taxon>
        <taxon>Lactobacillaceae</taxon>
        <taxon>Ligilactobacillus</taxon>
    </lineage>
</organism>
<evidence type="ECO:0000313" key="4">
    <source>
        <dbReference type="Proteomes" id="UP001238155"/>
    </source>
</evidence>
<name>A0AAJ6FM40_9LACO</name>
<dbReference type="RefSeq" id="WP_283534593.1">
    <property type="nucleotide sequence ID" value="NZ_CP123751.1"/>
</dbReference>
<dbReference type="Gene3D" id="4.10.1060.50">
    <property type="match status" value="1"/>
</dbReference>
<evidence type="ECO:0000259" key="2">
    <source>
        <dbReference type="Pfam" id="PF13240"/>
    </source>
</evidence>
<reference evidence="3" key="1">
    <citation type="submission" date="2023-04" db="EMBL/GenBank/DDBJ databases">
        <title>Four porcine-derived lactic acid bacteria strains analyses and their evaluation as potential probiotics based on genomics.</title>
        <authorList>
            <person name="Niu D."/>
        </authorList>
    </citation>
    <scope>NUCLEOTIDE SEQUENCE</scope>
    <source>
        <strain evidence="3">ZSB1</strain>
    </source>
</reference>
<proteinExistence type="predicted"/>
<keyword evidence="1" id="KW-1133">Transmembrane helix</keyword>
<dbReference type="EMBL" id="CP123751">
    <property type="protein sequence ID" value="WHQ79899.1"/>
    <property type="molecule type" value="Genomic_DNA"/>
</dbReference>
<dbReference type="InterPro" id="IPR026870">
    <property type="entry name" value="Zinc_ribbon_dom"/>
</dbReference>
<feature type="domain" description="Zinc-ribbon" evidence="2">
    <location>
        <begin position="3"/>
        <end position="21"/>
    </location>
</feature>
<dbReference type="Proteomes" id="UP001238155">
    <property type="component" value="Chromosome"/>
</dbReference>
<evidence type="ECO:0000313" key="3">
    <source>
        <dbReference type="EMBL" id="WHQ79899.1"/>
    </source>
</evidence>
<dbReference type="AlphaFoldDB" id="A0AAJ6FM40"/>
<gene>
    <name evidence="3" type="ORF">QFF56_08090</name>
</gene>
<dbReference type="InterPro" id="IPR038587">
    <property type="entry name" value="Ribosomal_eL40_sf"/>
</dbReference>
<feature type="transmembrane region" description="Helical" evidence="1">
    <location>
        <begin position="32"/>
        <end position="54"/>
    </location>
</feature>
<sequence>MICPTCGYQNSPREKFCQQCGLILPKASRSKLPVVIIVSFLIFTAIGTGLAYHFGVINNDPKYVKYDKIEPKDVTGKWKFVEETKKGVLDKNLRSFEITPSKITYRVKSSKELQKIDLSLRIVVKSSKLIVFANKDASNWLAFRLKKHKINGVERTVLALPVQDGEWVYFVREGK</sequence>
<dbReference type="Pfam" id="PF13240">
    <property type="entry name" value="Zn_Ribbon_1"/>
    <property type="match status" value="1"/>
</dbReference>
<keyword evidence="1" id="KW-0472">Membrane</keyword>
<evidence type="ECO:0000256" key="1">
    <source>
        <dbReference type="SAM" id="Phobius"/>
    </source>
</evidence>
<keyword evidence="1" id="KW-0812">Transmembrane</keyword>
<protein>
    <submittedName>
        <fullName evidence="3">Zinc ribbon domain-containing protein</fullName>
    </submittedName>
</protein>